<dbReference type="Gene3D" id="3.40.50.300">
    <property type="entry name" value="P-loop containing nucleotide triphosphate hydrolases"/>
    <property type="match status" value="1"/>
</dbReference>
<dbReference type="SMART" id="SM00382">
    <property type="entry name" value="AAA"/>
    <property type="match status" value="1"/>
</dbReference>
<dbReference type="Pfam" id="PF00664">
    <property type="entry name" value="ABC_membrane"/>
    <property type="match status" value="1"/>
</dbReference>
<dbReference type="PROSITE" id="PS50929">
    <property type="entry name" value="ABC_TM1F"/>
    <property type="match status" value="1"/>
</dbReference>
<evidence type="ECO:0000256" key="1">
    <source>
        <dbReference type="ARBA" id="ARBA00004651"/>
    </source>
</evidence>
<evidence type="ECO:0000259" key="10">
    <source>
        <dbReference type="PROSITE" id="PS50893"/>
    </source>
</evidence>
<dbReference type="InterPro" id="IPR036640">
    <property type="entry name" value="ABC1_TM_sf"/>
</dbReference>
<feature type="domain" description="ABC transporter" evidence="10">
    <location>
        <begin position="348"/>
        <end position="583"/>
    </location>
</feature>
<dbReference type="InterPro" id="IPR003593">
    <property type="entry name" value="AAA+_ATPase"/>
</dbReference>
<comment type="caution">
    <text evidence="12">The sequence shown here is derived from an EMBL/GenBank/DDBJ whole genome shotgun (WGS) entry which is preliminary data.</text>
</comment>
<keyword evidence="4 9" id="KW-0812">Transmembrane</keyword>
<organism evidence="12 13">
    <name type="scientific">Mediterraneibacter gnavus (strain ATCC 29149 / DSM 114966 / JCM 6515 / VPI C7-9)</name>
    <name type="common">Ruminococcus gnavus</name>
    <dbReference type="NCBI Taxonomy" id="411470"/>
    <lineage>
        <taxon>Bacteria</taxon>
        <taxon>Bacillati</taxon>
        <taxon>Bacillota</taxon>
        <taxon>Clostridia</taxon>
        <taxon>Lachnospirales</taxon>
        <taxon>Lachnospiraceae</taxon>
        <taxon>Mediterraneibacter</taxon>
    </lineage>
</organism>
<evidence type="ECO:0000256" key="2">
    <source>
        <dbReference type="ARBA" id="ARBA00022448"/>
    </source>
</evidence>
<dbReference type="Pfam" id="PF00005">
    <property type="entry name" value="ABC_tran"/>
    <property type="match status" value="1"/>
</dbReference>
<feature type="transmembrane region" description="Helical" evidence="9">
    <location>
        <begin position="292"/>
        <end position="311"/>
    </location>
</feature>
<dbReference type="GO" id="GO:0015421">
    <property type="term" value="F:ABC-type oligopeptide transporter activity"/>
    <property type="evidence" value="ECO:0007669"/>
    <property type="project" value="TreeGrafter"/>
</dbReference>
<dbReference type="InterPro" id="IPR039421">
    <property type="entry name" value="Type_1_exporter"/>
</dbReference>
<evidence type="ECO:0000256" key="5">
    <source>
        <dbReference type="ARBA" id="ARBA00022741"/>
    </source>
</evidence>
<evidence type="ECO:0000256" key="9">
    <source>
        <dbReference type="SAM" id="Phobius"/>
    </source>
</evidence>
<dbReference type="Proteomes" id="UP000004410">
    <property type="component" value="Unassembled WGS sequence"/>
</dbReference>
<keyword evidence="2" id="KW-0813">Transport</keyword>
<keyword evidence="3" id="KW-1003">Cell membrane</keyword>
<accession>A7B2Z5</accession>
<dbReference type="eggNOG" id="COG1132">
    <property type="taxonomic scope" value="Bacteria"/>
</dbReference>
<dbReference type="Gene3D" id="1.20.1560.10">
    <property type="entry name" value="ABC transporter type 1, transmembrane domain"/>
    <property type="match status" value="1"/>
</dbReference>
<protein>
    <submittedName>
        <fullName evidence="12">ABC transporter, ATP-binding protein</fullName>
    </submittedName>
</protein>
<sequence>MTKTDILFLGGNLLMQLILHYLKRYKKLFVLNIISVFGFALVELGIPTIVSEMIDNGIMNQDKQYLIRMGIVIAVISLIGVSGTILLGYCCAKISTSVTRDIREDVFQKVQTFSHNEMNQFGIASLITRTNNDAFQIMTFLNVILRTALLTPIMIIVSFTLTIRSSLNLSLIIASTVPVIILGVVIVGKISGPLSDRQQNSLDRINRIFRENLTGIRVIRSFNNDGYESERFDSENSYFMKQSQNLFKLMSSTEPVFFLLMNLAALCIYLTAANMIDAQTLQVGKLVAFMEYLFHAMFSVMLFCMVFMLYPRASISAKRIMAVLNTETSIENHPGNAQTDSGSGEHSVIFEHVDFVYPDGEEAVLKDISFSAKSGETVAFIGSTGSGKSSLIQLIPRFYDRASGNIYIDGQKIEDLDINALRSKIGFVPQKAHLFSGTIEENIRFGKPDATMDEIIHAAKIAQAYDFIMEKPHQFQEQIVEGATNVSGGQKQRLSIARALIRKPEIYIYDDSFSALDFKTDARLRKALKPEIKNAIVFLVAQRVSTILDADKIVVLDEGKIAGIGTHRELLASCPIYYEIAASQLSKEELTYA</sequence>
<dbReference type="SUPFAM" id="SSF52540">
    <property type="entry name" value="P-loop containing nucleoside triphosphate hydrolases"/>
    <property type="match status" value="1"/>
</dbReference>
<dbReference type="PROSITE" id="PS00211">
    <property type="entry name" value="ABC_TRANSPORTER_1"/>
    <property type="match status" value="1"/>
</dbReference>
<feature type="domain" description="ABC transmembrane type-1" evidence="11">
    <location>
        <begin position="30"/>
        <end position="312"/>
    </location>
</feature>
<feature type="transmembrane region" description="Helical" evidence="9">
    <location>
        <begin position="29"/>
        <end position="50"/>
    </location>
</feature>
<keyword evidence="5" id="KW-0547">Nucleotide-binding</keyword>
<evidence type="ECO:0000256" key="7">
    <source>
        <dbReference type="ARBA" id="ARBA00022989"/>
    </source>
</evidence>
<dbReference type="GO" id="GO:0005524">
    <property type="term" value="F:ATP binding"/>
    <property type="evidence" value="ECO:0007669"/>
    <property type="project" value="UniProtKB-KW"/>
</dbReference>
<keyword evidence="6 12" id="KW-0067">ATP-binding</keyword>
<evidence type="ECO:0000256" key="4">
    <source>
        <dbReference type="ARBA" id="ARBA00022692"/>
    </source>
</evidence>
<keyword evidence="8 9" id="KW-0472">Membrane</keyword>
<feature type="transmembrane region" description="Helical" evidence="9">
    <location>
        <begin position="169"/>
        <end position="188"/>
    </location>
</feature>
<keyword evidence="7 9" id="KW-1133">Transmembrane helix</keyword>
<dbReference type="GO" id="GO:0005886">
    <property type="term" value="C:plasma membrane"/>
    <property type="evidence" value="ECO:0007669"/>
    <property type="project" value="UniProtKB-SubCell"/>
</dbReference>
<feature type="transmembrane region" description="Helical" evidence="9">
    <location>
        <begin position="70"/>
        <end position="92"/>
    </location>
</feature>
<dbReference type="GO" id="GO:0016887">
    <property type="term" value="F:ATP hydrolysis activity"/>
    <property type="evidence" value="ECO:0007669"/>
    <property type="project" value="InterPro"/>
</dbReference>
<dbReference type="AlphaFoldDB" id="A7B2Z5"/>
<evidence type="ECO:0000313" key="12">
    <source>
        <dbReference type="EMBL" id="EDN77768.1"/>
    </source>
</evidence>
<dbReference type="InterPro" id="IPR027417">
    <property type="entry name" value="P-loop_NTPase"/>
</dbReference>
<gene>
    <name evidence="12" type="ORF">RUMGNA_01923</name>
</gene>
<evidence type="ECO:0000256" key="8">
    <source>
        <dbReference type="ARBA" id="ARBA00023136"/>
    </source>
</evidence>
<name>A7B2Z5_MEDG7</name>
<dbReference type="EMBL" id="AAYG02000014">
    <property type="protein sequence ID" value="EDN77768.1"/>
    <property type="molecule type" value="Genomic_DNA"/>
</dbReference>
<dbReference type="InterPro" id="IPR017871">
    <property type="entry name" value="ABC_transporter-like_CS"/>
</dbReference>
<dbReference type="PaxDb" id="411470-RUMGNA_01923"/>
<dbReference type="CDD" id="cd18548">
    <property type="entry name" value="ABC_6TM_Tm287_like"/>
    <property type="match status" value="1"/>
</dbReference>
<feature type="transmembrane region" description="Helical" evidence="9">
    <location>
        <begin position="143"/>
        <end position="163"/>
    </location>
</feature>
<reference evidence="12 13" key="2">
    <citation type="submission" date="2007-06" db="EMBL/GenBank/DDBJ databases">
        <title>Draft genome sequence of Ruminococcus gnavus (ATCC 29149).</title>
        <authorList>
            <person name="Sudarsanam P."/>
            <person name="Ley R."/>
            <person name="Guruge J."/>
            <person name="Turnbaugh P.J."/>
            <person name="Mahowald M."/>
            <person name="Liep D."/>
            <person name="Gordon J."/>
        </authorList>
    </citation>
    <scope>NUCLEOTIDE SEQUENCE [LARGE SCALE GENOMIC DNA]</scope>
    <source>
        <strain evidence="12 13">ATCC 29149</strain>
    </source>
</reference>
<comment type="subcellular location">
    <subcellularLocation>
        <location evidence="1">Cell membrane</location>
        <topology evidence="1">Multi-pass membrane protein</topology>
    </subcellularLocation>
</comment>
<evidence type="ECO:0000313" key="13">
    <source>
        <dbReference type="Proteomes" id="UP000004410"/>
    </source>
</evidence>
<dbReference type="SUPFAM" id="SSF90123">
    <property type="entry name" value="ABC transporter transmembrane region"/>
    <property type="match status" value="1"/>
</dbReference>
<evidence type="ECO:0000256" key="6">
    <source>
        <dbReference type="ARBA" id="ARBA00022840"/>
    </source>
</evidence>
<feature type="transmembrane region" description="Helical" evidence="9">
    <location>
        <begin position="256"/>
        <end position="272"/>
    </location>
</feature>
<proteinExistence type="predicted"/>
<dbReference type="PANTHER" id="PTHR43394">
    <property type="entry name" value="ATP-DEPENDENT PERMEASE MDL1, MITOCHONDRIAL"/>
    <property type="match status" value="1"/>
</dbReference>
<dbReference type="FunFam" id="3.40.50.300:FF:000221">
    <property type="entry name" value="Multidrug ABC transporter ATP-binding protein"/>
    <property type="match status" value="1"/>
</dbReference>
<dbReference type="PANTHER" id="PTHR43394:SF1">
    <property type="entry name" value="ATP-BINDING CASSETTE SUB-FAMILY B MEMBER 10, MITOCHONDRIAL"/>
    <property type="match status" value="1"/>
</dbReference>
<dbReference type="InterPro" id="IPR003439">
    <property type="entry name" value="ABC_transporter-like_ATP-bd"/>
</dbReference>
<reference evidence="12 13" key="1">
    <citation type="submission" date="2007-04" db="EMBL/GenBank/DDBJ databases">
        <authorList>
            <person name="Fulton L."/>
            <person name="Clifton S."/>
            <person name="Fulton B."/>
            <person name="Xu J."/>
            <person name="Minx P."/>
            <person name="Pepin K.H."/>
            <person name="Johnson M."/>
            <person name="Thiruvilangam P."/>
            <person name="Bhonagiri V."/>
            <person name="Nash W.E."/>
            <person name="Mardis E.R."/>
            <person name="Wilson R.K."/>
        </authorList>
    </citation>
    <scope>NUCLEOTIDE SEQUENCE [LARGE SCALE GENOMIC DNA]</scope>
    <source>
        <strain evidence="12 13">ATCC 29149</strain>
    </source>
</reference>
<dbReference type="InterPro" id="IPR011527">
    <property type="entry name" value="ABC1_TM_dom"/>
</dbReference>
<evidence type="ECO:0000256" key="3">
    <source>
        <dbReference type="ARBA" id="ARBA00022475"/>
    </source>
</evidence>
<dbReference type="PROSITE" id="PS50893">
    <property type="entry name" value="ABC_TRANSPORTER_2"/>
    <property type="match status" value="1"/>
</dbReference>
<evidence type="ECO:0000259" key="11">
    <source>
        <dbReference type="PROSITE" id="PS50929"/>
    </source>
</evidence>